<keyword evidence="2" id="KW-1185">Reference proteome</keyword>
<comment type="caution">
    <text evidence="1">The sequence shown here is derived from an EMBL/GenBank/DDBJ whole genome shotgun (WGS) entry which is preliminary data.</text>
</comment>
<dbReference type="OrthoDB" id="418976at2759"/>
<name>A0A812VGW1_9DINO</name>
<reference evidence="1" key="1">
    <citation type="submission" date="2021-02" db="EMBL/GenBank/DDBJ databases">
        <authorList>
            <person name="Dougan E. K."/>
            <person name="Rhodes N."/>
            <person name="Thang M."/>
            <person name="Chan C."/>
        </authorList>
    </citation>
    <scope>NUCLEOTIDE SEQUENCE</scope>
</reference>
<dbReference type="AlphaFoldDB" id="A0A812VGW1"/>
<evidence type="ECO:0000313" key="2">
    <source>
        <dbReference type="Proteomes" id="UP000604046"/>
    </source>
</evidence>
<evidence type="ECO:0000313" key="1">
    <source>
        <dbReference type="EMBL" id="CAE7619419.1"/>
    </source>
</evidence>
<dbReference type="EMBL" id="CAJNDS010002852">
    <property type="protein sequence ID" value="CAE7619419.1"/>
    <property type="molecule type" value="Genomic_DNA"/>
</dbReference>
<proteinExistence type="predicted"/>
<protein>
    <submittedName>
        <fullName evidence="1">Uncharacterized protein</fullName>
    </submittedName>
</protein>
<dbReference type="Proteomes" id="UP000604046">
    <property type="component" value="Unassembled WGS sequence"/>
</dbReference>
<accession>A0A812VGW1</accession>
<gene>
    <name evidence="1" type="ORF">SNAT2548_LOCUS35201</name>
</gene>
<organism evidence="1 2">
    <name type="scientific">Symbiodinium natans</name>
    <dbReference type="NCBI Taxonomy" id="878477"/>
    <lineage>
        <taxon>Eukaryota</taxon>
        <taxon>Sar</taxon>
        <taxon>Alveolata</taxon>
        <taxon>Dinophyceae</taxon>
        <taxon>Suessiales</taxon>
        <taxon>Symbiodiniaceae</taxon>
        <taxon>Symbiodinium</taxon>
    </lineage>
</organism>
<sequence>MTCFKGFCRSGPWRIDARWERMELDRDMEASISNLLVVPPICTATLYCSEETPSDYLRHRVAEIVAANPWLAGRLCQEGSQFACPFLTFPQCPASEHFVDLPELSAAQSARVEAEMSGSELLELSKHVQKIPEATITCGLSAINRDEALFRVALLPTDRHFILVVSLNHTIGDGFTFYRLYAMLDPQVQVVSLSPLRRPGFAQDAMKVCGKRQFNWLTSCPTLLGLLRTFCLWYPSRPELHLVNQAGISSQKKKSPTVSANDILTSHLLMLSQFGYGYMSINLRDRGLGVTNINAGNYVHRVHLQPADFSEAAKVRQALSRYLTGGADDVPDCWGSMMTRHGLVSNWAGLYHEVLLPRSVQRVHIPVIAHPQPGFGFFIIFRPKKDELAVYYCLRSRSAMDELLKSPLLTRLVVPVEEFSSSESGPTDKHDVKKFGRYNAADLRSALILKFVLQPAPELAKTLQEVRSAVGRFEAPGLPMYILRPGASEEQGWLWVLGLGSDVLRRLRGVLQTCQEPKFTSFLELLTCAARRKNRSTSALRAAFTYLDKQLRPSEVSPRLTLASYWHSGEVVQCVQRAGRTGWIVLVGDAACGKPFYFGSNLNGHFQDAMALLSVPWVDWSAECAEGAHGQARPVEEPFKRYAAEYRRRIAESKGFQSVKGSSAKIAV</sequence>